<dbReference type="CDD" id="cd04301">
    <property type="entry name" value="NAT_SF"/>
    <property type="match status" value="1"/>
</dbReference>
<dbReference type="PANTHER" id="PTHR43617">
    <property type="entry name" value="L-AMINO ACID N-ACETYLTRANSFERASE"/>
    <property type="match status" value="1"/>
</dbReference>
<dbReference type="GO" id="GO:0016747">
    <property type="term" value="F:acyltransferase activity, transferring groups other than amino-acyl groups"/>
    <property type="evidence" value="ECO:0007669"/>
    <property type="project" value="InterPro"/>
</dbReference>
<reference evidence="2 3" key="1">
    <citation type="submission" date="2020-10" db="EMBL/GenBank/DDBJ databases">
        <title>High quality whole genome sequence of Pseudomonas poae PMA22.</title>
        <authorList>
            <person name="Hernandez J.G."/>
            <person name="Rodriguez P."/>
            <person name="Cuevas C."/>
            <person name="de la Calle F."/>
            <person name="Galan B."/>
            <person name="Garcia J.L."/>
        </authorList>
    </citation>
    <scope>NUCLEOTIDE SEQUENCE [LARGE SCALE GENOMIC DNA]</scope>
    <source>
        <strain evidence="2 3">PMA22</strain>
    </source>
</reference>
<evidence type="ECO:0000313" key="2">
    <source>
        <dbReference type="EMBL" id="QOQ76327.1"/>
    </source>
</evidence>
<dbReference type="InterPro" id="IPR050276">
    <property type="entry name" value="MshD_Acetyltransferase"/>
</dbReference>
<gene>
    <name evidence="2" type="ORF">IMF22_04430</name>
</gene>
<dbReference type="PANTHER" id="PTHR43617:SF34">
    <property type="entry name" value="PUTATIVE-RELATED"/>
    <property type="match status" value="1"/>
</dbReference>
<feature type="domain" description="N-acetyltransferase" evidence="1">
    <location>
        <begin position="1"/>
        <end position="171"/>
    </location>
</feature>
<dbReference type="InterPro" id="IPR000182">
    <property type="entry name" value="GNAT_dom"/>
</dbReference>
<organism evidence="2 3">
    <name type="scientific">Pseudomonas poae</name>
    <dbReference type="NCBI Taxonomy" id="200451"/>
    <lineage>
        <taxon>Bacteria</taxon>
        <taxon>Pseudomonadati</taxon>
        <taxon>Pseudomonadota</taxon>
        <taxon>Gammaproteobacteria</taxon>
        <taxon>Pseudomonadales</taxon>
        <taxon>Pseudomonadaceae</taxon>
        <taxon>Pseudomonas</taxon>
    </lineage>
</organism>
<evidence type="ECO:0000313" key="3">
    <source>
        <dbReference type="Proteomes" id="UP000594923"/>
    </source>
</evidence>
<dbReference type="EMBL" id="CP063073">
    <property type="protein sequence ID" value="QOQ76327.1"/>
    <property type="molecule type" value="Genomic_DNA"/>
</dbReference>
<dbReference type="InterPro" id="IPR016181">
    <property type="entry name" value="Acyl_CoA_acyltransferase"/>
</dbReference>
<proteinExistence type="predicted"/>
<accession>A0A7M1KJ47</accession>
<dbReference type="SUPFAM" id="SSF55729">
    <property type="entry name" value="Acyl-CoA N-acyltransferases (Nat)"/>
    <property type="match status" value="1"/>
</dbReference>
<name>A0A7M1KJ47_9PSED</name>
<dbReference type="Pfam" id="PF00583">
    <property type="entry name" value="Acetyltransf_1"/>
    <property type="match status" value="1"/>
</dbReference>
<keyword evidence="2" id="KW-0808">Transferase</keyword>
<dbReference type="Proteomes" id="UP000594923">
    <property type="component" value="Chromosome"/>
</dbReference>
<sequence length="174" mass="19501">MIRHASPADARAIAQVHIRSWQDAYRDLMPADYLGALSSTLARRESFWMASIESGESNVWVAQVNQQVVGWVSVGASRDEDAPAENVGEVMAIYVVAEHWHTGVGLGLWNAALQYLAEQGFQQLTLWVLARNERAIRFYRRAGCVEDAGSERTLERGGVQLVEVRYRLPCIRLS</sequence>
<protein>
    <submittedName>
        <fullName evidence="2">GNAT family N-acetyltransferase</fullName>
    </submittedName>
</protein>
<evidence type="ECO:0000259" key="1">
    <source>
        <dbReference type="PROSITE" id="PS51186"/>
    </source>
</evidence>
<dbReference type="AlphaFoldDB" id="A0A7M1KJ47"/>
<dbReference type="PROSITE" id="PS51186">
    <property type="entry name" value="GNAT"/>
    <property type="match status" value="1"/>
</dbReference>
<dbReference type="Gene3D" id="3.40.630.30">
    <property type="match status" value="1"/>
</dbReference>
<dbReference type="RefSeq" id="WP_197627371.1">
    <property type="nucleotide sequence ID" value="NZ_CP063073.1"/>
</dbReference>